<accession>A0AAD3D0F3</accession>
<keyword evidence="2" id="KW-1185">Reference proteome</keyword>
<dbReference type="AlphaFoldDB" id="A0AAD3D0F3"/>
<gene>
    <name evidence="1" type="ORF">CTEN210_12033</name>
</gene>
<evidence type="ECO:0000313" key="2">
    <source>
        <dbReference type="Proteomes" id="UP001054902"/>
    </source>
</evidence>
<organism evidence="1 2">
    <name type="scientific">Chaetoceros tenuissimus</name>
    <dbReference type="NCBI Taxonomy" id="426638"/>
    <lineage>
        <taxon>Eukaryota</taxon>
        <taxon>Sar</taxon>
        <taxon>Stramenopiles</taxon>
        <taxon>Ochrophyta</taxon>
        <taxon>Bacillariophyta</taxon>
        <taxon>Coscinodiscophyceae</taxon>
        <taxon>Chaetocerotophycidae</taxon>
        <taxon>Chaetocerotales</taxon>
        <taxon>Chaetocerotaceae</taxon>
        <taxon>Chaetoceros</taxon>
    </lineage>
</organism>
<proteinExistence type="predicted"/>
<evidence type="ECO:0000313" key="1">
    <source>
        <dbReference type="EMBL" id="GFH55557.1"/>
    </source>
</evidence>
<dbReference type="EMBL" id="BLLK01000049">
    <property type="protein sequence ID" value="GFH55557.1"/>
    <property type="molecule type" value="Genomic_DNA"/>
</dbReference>
<name>A0AAD3D0F3_9STRA</name>
<dbReference type="Proteomes" id="UP001054902">
    <property type="component" value="Unassembled WGS sequence"/>
</dbReference>
<protein>
    <submittedName>
        <fullName evidence="1">Uncharacterized protein</fullName>
    </submittedName>
</protein>
<comment type="caution">
    <text evidence="1">The sequence shown here is derived from an EMBL/GenBank/DDBJ whole genome shotgun (WGS) entry which is preliminary data.</text>
</comment>
<reference evidence="1 2" key="1">
    <citation type="journal article" date="2021" name="Sci. Rep.">
        <title>The genome of the diatom Chaetoceros tenuissimus carries an ancient integrated fragment of an extant virus.</title>
        <authorList>
            <person name="Hongo Y."/>
            <person name="Kimura K."/>
            <person name="Takaki Y."/>
            <person name="Yoshida Y."/>
            <person name="Baba S."/>
            <person name="Kobayashi G."/>
            <person name="Nagasaki K."/>
            <person name="Hano T."/>
            <person name="Tomaru Y."/>
        </authorList>
    </citation>
    <scope>NUCLEOTIDE SEQUENCE [LARGE SCALE GENOMIC DNA]</scope>
    <source>
        <strain evidence="1 2">NIES-3715</strain>
    </source>
</reference>
<sequence length="339" mass="39217">MPSSTMLTRRGRKNLATLALCVVAFVLFSFNDARVSPISLLLRNPSTRFLSHTKKSTNDYLVVINAVAKINNLPLVEHNRRHIFKKDSWDCVIFSVATDELIPESNDYIQKLQNELECSIIRKPGSHWGDFLMFVMPSFVSNYEYVTILLDDIYFPSEGKMALQPDKVIEKMKELNIGSMQPVIKGDTWGVVTQFGQIKAKDCIFESKMIELYAQFFSRDAWECFYKMLDYEGSKGWCYDLCMPKQCPDVKMAYDGRFLGYHMDREVKSMPNDSFTASGDVIITDDVMDWAPQEKVELENSNYQTLNGFRMCQKLDCDFPWDPQYNILQCPDEVKAEER</sequence>